<feature type="compositionally biased region" description="Low complexity" evidence="1">
    <location>
        <begin position="71"/>
        <end position="82"/>
    </location>
</feature>
<protein>
    <submittedName>
        <fullName evidence="4">GDNF domain-containing protein</fullName>
    </submittedName>
</protein>
<gene>
    <name evidence="2" type="ORF">HPBE_LOCUS25148</name>
</gene>
<organism evidence="3 4">
    <name type="scientific">Heligmosomoides polygyrus</name>
    <name type="common">Parasitic roundworm</name>
    <dbReference type="NCBI Taxonomy" id="6339"/>
    <lineage>
        <taxon>Eukaryota</taxon>
        <taxon>Metazoa</taxon>
        <taxon>Ecdysozoa</taxon>
        <taxon>Nematoda</taxon>
        <taxon>Chromadorea</taxon>
        <taxon>Rhabditida</taxon>
        <taxon>Rhabditina</taxon>
        <taxon>Rhabditomorpha</taxon>
        <taxon>Strongyloidea</taxon>
        <taxon>Heligmosomidae</taxon>
        <taxon>Heligmosomoides</taxon>
    </lineage>
</organism>
<evidence type="ECO:0000256" key="1">
    <source>
        <dbReference type="SAM" id="MobiDB-lite"/>
    </source>
</evidence>
<keyword evidence="3" id="KW-1185">Reference proteome</keyword>
<dbReference type="AlphaFoldDB" id="A0A183GR29"/>
<reference evidence="2 3" key="1">
    <citation type="submission" date="2018-11" db="EMBL/GenBank/DDBJ databases">
        <authorList>
            <consortium name="Pathogen Informatics"/>
        </authorList>
    </citation>
    <scope>NUCLEOTIDE SEQUENCE [LARGE SCALE GENOMIC DNA]</scope>
</reference>
<evidence type="ECO:0000313" key="2">
    <source>
        <dbReference type="EMBL" id="VDP49329.1"/>
    </source>
</evidence>
<sequence length="109" mass="11534">MTFSAIQSGACSSPSAKPNRPEANAQPDTFASCTCTEREDQLCVHLKDTILNACTKPTPPPPSPGDNSITSSPDDFSVDISSSSSPLQIVFPSVLLCALLAARLFLEMF</sequence>
<accession>A0A183GR29</accession>
<feature type="region of interest" description="Disordered" evidence="1">
    <location>
        <begin position="1"/>
        <end position="24"/>
    </location>
</feature>
<reference evidence="4" key="2">
    <citation type="submission" date="2019-09" db="UniProtKB">
        <authorList>
            <consortium name="WormBaseParasite"/>
        </authorList>
    </citation>
    <scope>IDENTIFICATION</scope>
</reference>
<feature type="compositionally biased region" description="Polar residues" evidence="1">
    <location>
        <begin position="1"/>
        <end position="16"/>
    </location>
</feature>
<name>A0A183GR29_HELPZ</name>
<proteinExistence type="predicted"/>
<feature type="region of interest" description="Disordered" evidence="1">
    <location>
        <begin position="54"/>
        <end position="82"/>
    </location>
</feature>
<accession>A0A3P8HST2</accession>
<dbReference type="EMBL" id="UZAH01037411">
    <property type="protein sequence ID" value="VDP49329.1"/>
    <property type="molecule type" value="Genomic_DNA"/>
</dbReference>
<dbReference type="OrthoDB" id="5860534at2759"/>
<dbReference type="WBParaSite" id="HPBE_0002514901-mRNA-1">
    <property type="protein sequence ID" value="HPBE_0002514901-mRNA-1"/>
    <property type="gene ID" value="HPBE_0002514901"/>
</dbReference>
<evidence type="ECO:0000313" key="3">
    <source>
        <dbReference type="Proteomes" id="UP000050761"/>
    </source>
</evidence>
<evidence type="ECO:0000313" key="4">
    <source>
        <dbReference type="WBParaSite" id="HPBE_0002514901-mRNA-1"/>
    </source>
</evidence>
<dbReference type="Proteomes" id="UP000050761">
    <property type="component" value="Unassembled WGS sequence"/>
</dbReference>